<keyword evidence="6 11" id="KW-0371">Homeobox</keyword>
<evidence type="ECO:0000256" key="4">
    <source>
        <dbReference type="ARBA" id="ARBA00023015"/>
    </source>
</evidence>
<keyword evidence="5 11" id="KW-0238">DNA-binding</keyword>
<dbReference type="InterPro" id="IPR020479">
    <property type="entry name" value="HD_metazoa"/>
</dbReference>
<feature type="DNA-binding region" description="Homeobox" evidence="11">
    <location>
        <begin position="357"/>
        <end position="416"/>
    </location>
</feature>
<gene>
    <name evidence="16" type="primary">NKX2-1</name>
</gene>
<feature type="compositionally biased region" description="Low complexity" evidence="13">
    <location>
        <begin position="467"/>
        <end position="489"/>
    </location>
</feature>
<dbReference type="SUPFAM" id="SSF46689">
    <property type="entry name" value="Homeodomain-like"/>
    <property type="match status" value="1"/>
</dbReference>
<comment type="similarity">
    <text evidence="2">Belongs to the NK-2 homeobox family.</text>
</comment>
<keyword evidence="8" id="KW-0804">Transcription</keyword>
<feature type="region of interest" description="Disordered" evidence="13">
    <location>
        <begin position="503"/>
        <end position="537"/>
    </location>
</feature>
<dbReference type="PROSITE" id="PS50071">
    <property type="entry name" value="HOMEOBOX_2"/>
    <property type="match status" value="1"/>
</dbReference>
<evidence type="ECO:0000313" key="15">
    <source>
        <dbReference type="Proteomes" id="UP001652662"/>
    </source>
</evidence>
<evidence type="ECO:0000256" key="3">
    <source>
        <dbReference type="ARBA" id="ARBA00022553"/>
    </source>
</evidence>
<evidence type="ECO:0000256" key="12">
    <source>
        <dbReference type="RuleBase" id="RU000682"/>
    </source>
</evidence>
<dbReference type="RefSeq" id="XP_070444532.1">
    <property type="nucleotide sequence ID" value="XM_070588431.1"/>
</dbReference>
<reference evidence="16" key="2">
    <citation type="submission" date="2025-08" db="UniProtKB">
        <authorList>
            <consortium name="RefSeq"/>
        </authorList>
    </citation>
    <scope>IDENTIFICATION</scope>
    <source>
        <tissue evidence="16">Blood</tissue>
    </source>
</reference>
<reference evidence="15" key="1">
    <citation type="submission" date="2025-05" db="UniProtKB">
        <authorList>
            <consortium name="RefSeq"/>
        </authorList>
    </citation>
    <scope>NUCLEOTIDE SEQUENCE [LARGE SCALE GENOMIC DNA]</scope>
</reference>
<dbReference type="Pfam" id="PF00046">
    <property type="entry name" value="Homeodomain"/>
    <property type="match status" value="1"/>
</dbReference>
<evidence type="ECO:0000256" key="1">
    <source>
        <dbReference type="ARBA" id="ARBA00004123"/>
    </source>
</evidence>
<evidence type="ECO:0000256" key="11">
    <source>
        <dbReference type="PROSITE-ProRule" id="PRU00108"/>
    </source>
</evidence>
<evidence type="ECO:0000256" key="5">
    <source>
        <dbReference type="ARBA" id="ARBA00023125"/>
    </source>
</evidence>
<comment type="subcellular location">
    <subcellularLocation>
        <location evidence="1 11 12">Nucleus</location>
    </subcellularLocation>
</comment>
<dbReference type="InterPro" id="IPR017970">
    <property type="entry name" value="Homeobox_CS"/>
</dbReference>
<dbReference type="Proteomes" id="UP001652662">
    <property type="component" value="Chromosome 1"/>
</dbReference>
<dbReference type="PANTHER" id="PTHR24340">
    <property type="entry name" value="HOMEOBOX PROTEIN NKX"/>
    <property type="match status" value="1"/>
</dbReference>
<dbReference type="Gene3D" id="1.10.10.60">
    <property type="entry name" value="Homeodomain-like"/>
    <property type="match status" value="1"/>
</dbReference>
<name>A0ABM4LVR3_EQUPR</name>
<dbReference type="GeneID" id="139078084"/>
<evidence type="ECO:0000313" key="16">
    <source>
        <dbReference type="RefSeq" id="XP_070444532.1"/>
    </source>
</evidence>
<organism evidence="15 16">
    <name type="scientific">Equus przewalskii</name>
    <name type="common">Przewalski's horse</name>
    <name type="synonym">Equus caballus przewalskii</name>
    <dbReference type="NCBI Taxonomy" id="9798"/>
    <lineage>
        <taxon>Eukaryota</taxon>
        <taxon>Metazoa</taxon>
        <taxon>Chordata</taxon>
        <taxon>Craniata</taxon>
        <taxon>Vertebrata</taxon>
        <taxon>Euteleostomi</taxon>
        <taxon>Mammalia</taxon>
        <taxon>Eutheria</taxon>
        <taxon>Laurasiatheria</taxon>
        <taxon>Perissodactyla</taxon>
        <taxon>Equidae</taxon>
        <taxon>Equus</taxon>
    </lineage>
</organism>
<evidence type="ECO:0000256" key="6">
    <source>
        <dbReference type="ARBA" id="ARBA00023155"/>
    </source>
</evidence>
<keyword evidence="9 11" id="KW-0539">Nucleus</keyword>
<dbReference type="PANTHER" id="PTHR24340:SF33">
    <property type="entry name" value="HOMEOBOX PROTEIN NKX-2.1"/>
    <property type="match status" value="1"/>
</dbReference>
<evidence type="ECO:0000256" key="2">
    <source>
        <dbReference type="ARBA" id="ARBA00005661"/>
    </source>
</evidence>
<dbReference type="InterPro" id="IPR001356">
    <property type="entry name" value="HD"/>
</dbReference>
<keyword evidence="4" id="KW-0805">Transcription regulation</keyword>
<evidence type="ECO:0000259" key="14">
    <source>
        <dbReference type="PROSITE" id="PS50071"/>
    </source>
</evidence>
<feature type="region of interest" description="Disordered" evidence="13">
    <location>
        <begin position="415"/>
        <end position="489"/>
    </location>
</feature>
<dbReference type="CDD" id="cd00086">
    <property type="entry name" value="homeodomain"/>
    <property type="match status" value="1"/>
</dbReference>
<dbReference type="GO" id="GO:0003677">
    <property type="term" value="F:DNA binding"/>
    <property type="evidence" value="ECO:0007669"/>
    <property type="project" value="UniProtKB-KW"/>
</dbReference>
<feature type="region of interest" description="Disordered" evidence="13">
    <location>
        <begin position="289"/>
        <end position="311"/>
    </location>
</feature>
<evidence type="ECO:0000256" key="13">
    <source>
        <dbReference type="SAM" id="MobiDB-lite"/>
    </source>
</evidence>
<feature type="compositionally biased region" description="Gly residues" evidence="13">
    <location>
        <begin position="429"/>
        <end position="438"/>
    </location>
</feature>
<sequence>MRGAQLKQNDPHLLISSVATKRLAIYAATLNKDIWLFPGKQVHFCMAQLRAEASLSPASRPLGCSCLGNRPLPASWSRRGSGSVRPGNRRAGTHDAPCPRPPLKHQRGKQRGPGLGCWGCDVLGKSAPAPGPCVSGRWARVGDTSRRRIMSMSPKHTTPFSVSDILSPLEESYKKVGMEGGGLGAPLAAYRQGQAAPPAAAMQQHAVGHHGAVTAAYHMTAAGVPQLSHSAVGGYCNGNLGNMSELPPYQDTMRNSASGPGWYGANPDPRFPATPKVGIYRRTPAAGLGPVRRLRPANPATPAGLGHERTRSGLSPLGFLVSRFMGPASGMNMSGMGGLGSLGDVSKNMAPLPSAPRRKRRVLFSQAQVYELERRFKQQKYLSAPEREHLASMIHLTPTQVKIWFQNHRYKMKRQAKDKAAQQQLQQDSGGGGGGGAGCPQQQQAQQQSPRRVAVPVLVKDGKPCQAGAPAPGGASLQGHAQQQAQQQAQAAQAAAAAISVGSGGPGLGAHPGHQPGSAGQSPDLAHHAASPAALQGQVSSLSHLNSSGSDYGTMSCSTLLYGRTW</sequence>
<protein>
    <recommendedName>
        <fullName evidence="10">Thyroid nuclear factor 1</fullName>
    </recommendedName>
</protein>
<evidence type="ECO:0000256" key="7">
    <source>
        <dbReference type="ARBA" id="ARBA00023159"/>
    </source>
</evidence>
<evidence type="ECO:0000256" key="9">
    <source>
        <dbReference type="ARBA" id="ARBA00023242"/>
    </source>
</evidence>
<evidence type="ECO:0000256" key="8">
    <source>
        <dbReference type="ARBA" id="ARBA00023163"/>
    </source>
</evidence>
<dbReference type="SMART" id="SM00389">
    <property type="entry name" value="HOX"/>
    <property type="match status" value="1"/>
</dbReference>
<keyword evidence="3" id="KW-0597">Phosphoprotein</keyword>
<feature type="region of interest" description="Disordered" evidence="13">
    <location>
        <begin position="75"/>
        <end position="110"/>
    </location>
</feature>
<feature type="compositionally biased region" description="Low complexity" evidence="13">
    <location>
        <begin position="439"/>
        <end position="450"/>
    </location>
</feature>
<feature type="domain" description="Homeobox" evidence="14">
    <location>
        <begin position="355"/>
        <end position="415"/>
    </location>
</feature>
<evidence type="ECO:0000256" key="10">
    <source>
        <dbReference type="ARBA" id="ARBA00044338"/>
    </source>
</evidence>
<dbReference type="PRINTS" id="PR00024">
    <property type="entry name" value="HOMEOBOX"/>
</dbReference>
<dbReference type="InterPro" id="IPR050394">
    <property type="entry name" value="Homeobox_NK-like"/>
</dbReference>
<dbReference type="PROSITE" id="PS00027">
    <property type="entry name" value="HOMEOBOX_1"/>
    <property type="match status" value="1"/>
</dbReference>
<keyword evidence="15" id="KW-1185">Reference proteome</keyword>
<proteinExistence type="inferred from homology"/>
<accession>A0ABM4LVR3</accession>
<dbReference type="InterPro" id="IPR009057">
    <property type="entry name" value="Homeodomain-like_sf"/>
</dbReference>
<keyword evidence="7" id="KW-0010">Activator</keyword>